<proteinExistence type="predicted"/>
<gene>
    <name evidence="1" type="ORF">IZO911_LOCUS28402</name>
</gene>
<dbReference type="AlphaFoldDB" id="A0A814W470"/>
<dbReference type="Proteomes" id="UP000663860">
    <property type="component" value="Unassembled WGS sequence"/>
</dbReference>
<evidence type="ECO:0000313" key="2">
    <source>
        <dbReference type="Proteomes" id="UP000663860"/>
    </source>
</evidence>
<name>A0A814W470_9BILA</name>
<comment type="caution">
    <text evidence="1">The sequence shown here is derived from an EMBL/GenBank/DDBJ whole genome shotgun (WGS) entry which is preliminary data.</text>
</comment>
<protein>
    <submittedName>
        <fullName evidence="1">Uncharacterized protein</fullName>
    </submittedName>
</protein>
<sequence length="458" mass="53246">MIFSKINVNTAAIQDLSGFYNFTNCACTVLRCLEPSFYEINQNQNGDLAVTYLYTTLVARGKAILVNNGQQTQVSLQWSQTDFYTNCTGIWIPTKRTIDLKCGDQFRYCTGQLQCRGNSGACAKNNSMTLNIQYILFLYRNNPTMTTTTLELPSRPVSGNREVKNMVNTSFRIPYESNRHSRLMAYNIHEHSLLIYSLTSHKLEYLSIQTREINSIDLSFKEPLINLDYCINHRCFYLITKHTHHFCFFHLNEQKIEIDQQFELTHENNKINSIINGHIYENNLFFSYTLPSKDIYFGRYNFDESIFFPSIQFKNILHDDYEQLTYDIIDFTINNTFITFLTQIKKSNRYMLIINDHDINQISSFDLVDAKQPLSIISIIKPSESASSYGESQLLLFINDPKSHFIHCCTYERYVISIEVNSFGICSLNDGNLAIVSNQDIRALKVQEYLEKNHIQIE</sequence>
<accession>A0A814W470</accession>
<reference evidence="1" key="1">
    <citation type="submission" date="2021-02" db="EMBL/GenBank/DDBJ databases">
        <authorList>
            <person name="Nowell W R."/>
        </authorList>
    </citation>
    <scope>NUCLEOTIDE SEQUENCE</scope>
</reference>
<dbReference type="EMBL" id="CAJNOE010000402">
    <property type="protein sequence ID" value="CAF1197394.1"/>
    <property type="molecule type" value="Genomic_DNA"/>
</dbReference>
<evidence type="ECO:0000313" key="1">
    <source>
        <dbReference type="EMBL" id="CAF1197394.1"/>
    </source>
</evidence>
<organism evidence="1 2">
    <name type="scientific">Adineta steineri</name>
    <dbReference type="NCBI Taxonomy" id="433720"/>
    <lineage>
        <taxon>Eukaryota</taxon>
        <taxon>Metazoa</taxon>
        <taxon>Spiralia</taxon>
        <taxon>Gnathifera</taxon>
        <taxon>Rotifera</taxon>
        <taxon>Eurotatoria</taxon>
        <taxon>Bdelloidea</taxon>
        <taxon>Adinetida</taxon>
        <taxon>Adinetidae</taxon>
        <taxon>Adineta</taxon>
    </lineage>
</organism>